<accession>A0A383BND0</accession>
<dbReference type="AlphaFoldDB" id="A0A383BND0"/>
<dbReference type="EMBL" id="UINC01201875">
    <property type="protein sequence ID" value="SVE21412.1"/>
    <property type="molecule type" value="Genomic_DNA"/>
</dbReference>
<feature type="non-terminal residue" evidence="1">
    <location>
        <position position="1"/>
    </location>
</feature>
<gene>
    <name evidence="1" type="ORF">METZ01_LOCUS474266</name>
</gene>
<protein>
    <recommendedName>
        <fullName evidence="2">VOC domain-containing protein</fullName>
    </recommendedName>
</protein>
<evidence type="ECO:0000313" key="1">
    <source>
        <dbReference type="EMBL" id="SVE21412.1"/>
    </source>
</evidence>
<organism evidence="1">
    <name type="scientific">marine metagenome</name>
    <dbReference type="NCBI Taxonomy" id="408172"/>
    <lineage>
        <taxon>unclassified sequences</taxon>
        <taxon>metagenomes</taxon>
        <taxon>ecological metagenomes</taxon>
    </lineage>
</organism>
<proteinExistence type="predicted"/>
<evidence type="ECO:0008006" key="2">
    <source>
        <dbReference type="Google" id="ProtNLM"/>
    </source>
</evidence>
<name>A0A383BND0_9ZZZZ</name>
<reference evidence="1" key="1">
    <citation type="submission" date="2018-05" db="EMBL/GenBank/DDBJ databases">
        <authorList>
            <person name="Lanie J.A."/>
            <person name="Ng W.-L."/>
            <person name="Kazmierczak K.M."/>
            <person name="Andrzejewski T.M."/>
            <person name="Davidsen T.M."/>
            <person name="Wayne K.J."/>
            <person name="Tettelin H."/>
            <person name="Glass J.I."/>
            <person name="Rusch D."/>
            <person name="Podicherti R."/>
            <person name="Tsui H.-C.T."/>
            <person name="Winkler M.E."/>
        </authorList>
    </citation>
    <scope>NUCLEOTIDE SEQUENCE</scope>
</reference>
<sequence length="27" mass="2918">ATLFIADPSGNVLEFKAFKDSDNLFAS</sequence>